<organism evidence="1 2">
    <name type="scientific">Penicillium nordicum</name>
    <dbReference type="NCBI Taxonomy" id="229535"/>
    <lineage>
        <taxon>Eukaryota</taxon>
        <taxon>Fungi</taxon>
        <taxon>Dikarya</taxon>
        <taxon>Ascomycota</taxon>
        <taxon>Pezizomycotina</taxon>
        <taxon>Eurotiomycetes</taxon>
        <taxon>Eurotiomycetidae</taxon>
        <taxon>Eurotiales</taxon>
        <taxon>Aspergillaceae</taxon>
        <taxon>Penicillium</taxon>
    </lineage>
</organism>
<comment type="caution">
    <text evidence="1">The sequence shown here is derived from an EMBL/GenBank/DDBJ whole genome shotgun (WGS) entry which is preliminary data.</text>
</comment>
<evidence type="ECO:0000313" key="1">
    <source>
        <dbReference type="EMBL" id="KOS36377.1"/>
    </source>
</evidence>
<dbReference type="AlphaFoldDB" id="A0A0M8NSH5"/>
<keyword evidence="2" id="KW-1185">Reference proteome</keyword>
<dbReference type="EMBL" id="LHQQ01000474">
    <property type="protein sequence ID" value="KOS36377.1"/>
    <property type="molecule type" value="Genomic_DNA"/>
</dbReference>
<evidence type="ECO:0000313" key="2">
    <source>
        <dbReference type="Proteomes" id="UP000037696"/>
    </source>
</evidence>
<name>A0A0M8NSH5_9EURO</name>
<reference evidence="1 2" key="1">
    <citation type="submission" date="2015-08" db="EMBL/GenBank/DDBJ databases">
        <title>Genome sequencing of Penicillium nordicum.</title>
        <authorList>
            <person name="Nguyen H.D."/>
            <person name="Seifert K.A."/>
        </authorList>
    </citation>
    <scope>NUCLEOTIDE SEQUENCE [LARGE SCALE GENOMIC DNA]</scope>
    <source>
        <strain evidence="1 2">DAOMC 185683</strain>
    </source>
</reference>
<dbReference type="Proteomes" id="UP000037696">
    <property type="component" value="Unassembled WGS sequence"/>
</dbReference>
<proteinExistence type="predicted"/>
<sequence>MHHHLSSKEQALGTLLPHSSMYVIASYIGLMNSSSSSSSSSYTSQLGKHCWHSKNHCWLRQPIWANFDNAY</sequence>
<gene>
    <name evidence="1" type="ORF">ACN38_g12885</name>
</gene>
<accession>A0A0M8NSH5</accession>
<protein>
    <submittedName>
        <fullName evidence="1">Uncharacterized protein</fullName>
    </submittedName>
</protein>